<keyword evidence="3" id="KW-1185">Reference proteome</keyword>
<accession>A0A839USJ4</accession>
<evidence type="ECO:0000313" key="2">
    <source>
        <dbReference type="EMBL" id="MBB3168357.1"/>
    </source>
</evidence>
<evidence type="ECO:0000313" key="3">
    <source>
        <dbReference type="Proteomes" id="UP000559987"/>
    </source>
</evidence>
<reference evidence="2 3" key="1">
    <citation type="submission" date="2020-08" db="EMBL/GenBank/DDBJ databases">
        <title>Genomic Encyclopedia of Type Strains, Phase III (KMG-III): the genomes of soil and plant-associated and newly described type strains.</title>
        <authorList>
            <person name="Whitman W."/>
        </authorList>
    </citation>
    <scope>NUCLEOTIDE SEQUENCE [LARGE SCALE GENOMIC DNA]</scope>
    <source>
        <strain evidence="2 3">CECT 8571</strain>
    </source>
</reference>
<dbReference type="RefSeq" id="WP_183909843.1">
    <property type="nucleotide sequence ID" value="NZ_JACHXZ010000002.1"/>
</dbReference>
<comment type="caution">
    <text evidence="2">The sequence shown here is derived from an EMBL/GenBank/DDBJ whole genome shotgun (WGS) entry which is preliminary data.</text>
</comment>
<dbReference type="Proteomes" id="UP000559987">
    <property type="component" value="Unassembled WGS sequence"/>
</dbReference>
<protein>
    <recommendedName>
        <fullName evidence="1">Glycosyltransferase 2-like domain-containing protein</fullName>
    </recommendedName>
</protein>
<dbReference type="Gene3D" id="3.90.550.10">
    <property type="entry name" value="Spore Coat Polysaccharide Biosynthesis Protein SpsA, Chain A"/>
    <property type="match status" value="1"/>
</dbReference>
<feature type="domain" description="Glycosyltransferase 2-like" evidence="1">
    <location>
        <begin position="22"/>
        <end position="146"/>
    </location>
</feature>
<dbReference type="EMBL" id="JACHXZ010000002">
    <property type="protein sequence ID" value="MBB3168357.1"/>
    <property type="molecule type" value="Genomic_DNA"/>
</dbReference>
<evidence type="ECO:0000259" key="1">
    <source>
        <dbReference type="Pfam" id="PF00535"/>
    </source>
</evidence>
<dbReference type="InterPro" id="IPR001173">
    <property type="entry name" value="Glyco_trans_2-like"/>
</dbReference>
<name>A0A839USJ4_9GAMM</name>
<dbReference type="PANTHER" id="PTHR43179">
    <property type="entry name" value="RHAMNOSYLTRANSFERASE WBBL"/>
    <property type="match status" value="1"/>
</dbReference>
<gene>
    <name evidence="2" type="ORF">FHS30_001541</name>
</gene>
<dbReference type="AlphaFoldDB" id="A0A839USJ4"/>
<sequence>MIGISIVSHNNTNEIISELKPHLWEGFKLVIVDNTPTIELETYCKAWGIIYHPNNTHKGFGENNNTAYAIIKSKFKLSYFACINPDILISQQQLEDIFNNVIEIQAPIASPQLINSDLTLQDNARAYPTIPQLIPRLIFNKKKPNEPIAESIWLSGAFIIFLDEVYSALGGFDERYFMYYEDVDICLRASRIGYTATLLDKHKVVHKGGYKSRLKSIRHFLWHVKSMIRYFVNTLRPHRHINNRASYR</sequence>
<dbReference type="PANTHER" id="PTHR43179:SF7">
    <property type="entry name" value="RHAMNOSYLTRANSFERASE WBBL"/>
    <property type="match status" value="1"/>
</dbReference>
<dbReference type="Pfam" id="PF00535">
    <property type="entry name" value="Glycos_transf_2"/>
    <property type="match status" value="1"/>
</dbReference>
<organism evidence="2 3">
    <name type="scientific">Simiduia aestuariiviva</name>
    <dbReference type="NCBI Taxonomy" id="1510459"/>
    <lineage>
        <taxon>Bacteria</taxon>
        <taxon>Pseudomonadati</taxon>
        <taxon>Pseudomonadota</taxon>
        <taxon>Gammaproteobacteria</taxon>
        <taxon>Cellvibrionales</taxon>
        <taxon>Cellvibrionaceae</taxon>
        <taxon>Simiduia</taxon>
    </lineage>
</organism>
<dbReference type="InterPro" id="IPR029044">
    <property type="entry name" value="Nucleotide-diphossugar_trans"/>
</dbReference>
<dbReference type="SUPFAM" id="SSF53448">
    <property type="entry name" value="Nucleotide-diphospho-sugar transferases"/>
    <property type="match status" value="1"/>
</dbReference>
<proteinExistence type="predicted"/>